<dbReference type="RefSeq" id="XP_040686177.1">
    <property type="nucleotide sequence ID" value="XM_040836311.1"/>
</dbReference>
<accession>A0A1L9RC57</accession>
<evidence type="ECO:0000313" key="3">
    <source>
        <dbReference type="Proteomes" id="UP000184383"/>
    </source>
</evidence>
<reference evidence="3" key="1">
    <citation type="journal article" date="2017" name="Genome Biol.">
        <title>Comparative genomics reveals high biological diversity and specific adaptations in the industrially and medically important fungal genus Aspergillus.</title>
        <authorList>
            <person name="de Vries R.P."/>
            <person name="Riley R."/>
            <person name="Wiebenga A."/>
            <person name="Aguilar-Osorio G."/>
            <person name="Amillis S."/>
            <person name="Uchima C.A."/>
            <person name="Anderluh G."/>
            <person name="Asadollahi M."/>
            <person name="Askin M."/>
            <person name="Barry K."/>
            <person name="Battaglia E."/>
            <person name="Bayram O."/>
            <person name="Benocci T."/>
            <person name="Braus-Stromeyer S.A."/>
            <person name="Caldana C."/>
            <person name="Canovas D."/>
            <person name="Cerqueira G.C."/>
            <person name="Chen F."/>
            <person name="Chen W."/>
            <person name="Choi C."/>
            <person name="Clum A."/>
            <person name="Dos Santos R.A."/>
            <person name="Damasio A.R."/>
            <person name="Diallinas G."/>
            <person name="Emri T."/>
            <person name="Fekete E."/>
            <person name="Flipphi M."/>
            <person name="Freyberg S."/>
            <person name="Gallo A."/>
            <person name="Gournas C."/>
            <person name="Habgood R."/>
            <person name="Hainaut M."/>
            <person name="Harispe M.L."/>
            <person name="Henrissat B."/>
            <person name="Hilden K.S."/>
            <person name="Hope R."/>
            <person name="Hossain A."/>
            <person name="Karabika E."/>
            <person name="Karaffa L."/>
            <person name="Karanyi Z."/>
            <person name="Krasevec N."/>
            <person name="Kuo A."/>
            <person name="Kusch H."/>
            <person name="LaButti K."/>
            <person name="Lagendijk E.L."/>
            <person name="Lapidus A."/>
            <person name="Levasseur A."/>
            <person name="Lindquist E."/>
            <person name="Lipzen A."/>
            <person name="Logrieco A.F."/>
            <person name="MacCabe A."/>
            <person name="Maekelae M.R."/>
            <person name="Malavazi I."/>
            <person name="Melin P."/>
            <person name="Meyer V."/>
            <person name="Mielnichuk N."/>
            <person name="Miskei M."/>
            <person name="Molnar A.P."/>
            <person name="Mule G."/>
            <person name="Ngan C.Y."/>
            <person name="Orejas M."/>
            <person name="Orosz E."/>
            <person name="Ouedraogo J.P."/>
            <person name="Overkamp K.M."/>
            <person name="Park H.-S."/>
            <person name="Perrone G."/>
            <person name="Piumi F."/>
            <person name="Punt P.J."/>
            <person name="Ram A.F."/>
            <person name="Ramon A."/>
            <person name="Rauscher S."/>
            <person name="Record E."/>
            <person name="Riano-Pachon D.M."/>
            <person name="Robert V."/>
            <person name="Roehrig J."/>
            <person name="Ruller R."/>
            <person name="Salamov A."/>
            <person name="Salih N.S."/>
            <person name="Samson R.A."/>
            <person name="Sandor E."/>
            <person name="Sanguinetti M."/>
            <person name="Schuetze T."/>
            <person name="Sepcic K."/>
            <person name="Shelest E."/>
            <person name="Sherlock G."/>
            <person name="Sophianopoulou V."/>
            <person name="Squina F.M."/>
            <person name="Sun H."/>
            <person name="Susca A."/>
            <person name="Todd R.B."/>
            <person name="Tsang A."/>
            <person name="Unkles S.E."/>
            <person name="van de Wiele N."/>
            <person name="van Rossen-Uffink D."/>
            <person name="Oliveira J.V."/>
            <person name="Vesth T.C."/>
            <person name="Visser J."/>
            <person name="Yu J.-H."/>
            <person name="Zhou M."/>
            <person name="Andersen M.R."/>
            <person name="Archer D.B."/>
            <person name="Baker S.E."/>
            <person name="Benoit I."/>
            <person name="Brakhage A.A."/>
            <person name="Braus G.H."/>
            <person name="Fischer R."/>
            <person name="Frisvad J.C."/>
            <person name="Goldman G.H."/>
            <person name="Houbraken J."/>
            <person name="Oakley B."/>
            <person name="Pocsi I."/>
            <person name="Scazzocchio C."/>
            <person name="Seiboth B."/>
            <person name="vanKuyk P.A."/>
            <person name="Wortman J."/>
            <person name="Dyer P.S."/>
            <person name="Grigoriev I.V."/>
        </authorList>
    </citation>
    <scope>NUCLEOTIDE SEQUENCE [LARGE SCALE GENOMIC DNA]</scope>
    <source>
        <strain evidence="3">DTO 134E9</strain>
    </source>
</reference>
<protein>
    <submittedName>
        <fullName evidence="2">Uncharacterized protein</fullName>
    </submittedName>
</protein>
<organism evidence="2 3">
    <name type="scientific">Aspergillus wentii DTO 134E9</name>
    <dbReference type="NCBI Taxonomy" id="1073089"/>
    <lineage>
        <taxon>Eukaryota</taxon>
        <taxon>Fungi</taxon>
        <taxon>Dikarya</taxon>
        <taxon>Ascomycota</taxon>
        <taxon>Pezizomycotina</taxon>
        <taxon>Eurotiomycetes</taxon>
        <taxon>Eurotiomycetidae</taxon>
        <taxon>Eurotiales</taxon>
        <taxon>Aspergillaceae</taxon>
        <taxon>Aspergillus</taxon>
        <taxon>Aspergillus subgen. Cremei</taxon>
    </lineage>
</organism>
<proteinExistence type="predicted"/>
<sequence length="57" mass="6326">MALYIIDCELRVKSGLFVDDLVVMSLGIGVGFVALESWKGGNRSSGRDRNRRGEIRL</sequence>
<feature type="non-terminal residue" evidence="2">
    <location>
        <position position="57"/>
    </location>
</feature>
<keyword evidence="1" id="KW-1133">Transmembrane helix</keyword>
<dbReference type="AlphaFoldDB" id="A0A1L9RC57"/>
<gene>
    <name evidence="2" type="ORF">ASPWEDRAFT_44648</name>
</gene>
<keyword evidence="1" id="KW-0812">Transmembrane</keyword>
<keyword evidence="1" id="KW-0472">Membrane</keyword>
<dbReference type="EMBL" id="KV878215">
    <property type="protein sequence ID" value="OJJ32500.1"/>
    <property type="molecule type" value="Genomic_DNA"/>
</dbReference>
<keyword evidence="3" id="KW-1185">Reference proteome</keyword>
<feature type="transmembrane region" description="Helical" evidence="1">
    <location>
        <begin position="21"/>
        <end position="38"/>
    </location>
</feature>
<evidence type="ECO:0000313" key="2">
    <source>
        <dbReference type="EMBL" id="OJJ32500.1"/>
    </source>
</evidence>
<dbReference type="GeneID" id="63752159"/>
<dbReference type="VEuPathDB" id="FungiDB:ASPWEDRAFT_44648"/>
<name>A0A1L9RC57_ASPWE</name>
<dbReference type="Proteomes" id="UP000184383">
    <property type="component" value="Unassembled WGS sequence"/>
</dbReference>
<evidence type="ECO:0000256" key="1">
    <source>
        <dbReference type="SAM" id="Phobius"/>
    </source>
</evidence>